<evidence type="ECO:0000313" key="2">
    <source>
        <dbReference type="EMBL" id="MDM5454334.1"/>
    </source>
</evidence>
<feature type="region of interest" description="Disordered" evidence="1">
    <location>
        <begin position="1"/>
        <end position="35"/>
    </location>
</feature>
<gene>
    <name evidence="2" type="ORF">QUF89_19620</name>
</gene>
<dbReference type="EMBL" id="JAUCEY010000008">
    <property type="protein sequence ID" value="MDM5454334.1"/>
    <property type="molecule type" value="Genomic_DNA"/>
</dbReference>
<reference evidence="2" key="1">
    <citation type="submission" date="2023-06" db="EMBL/GenBank/DDBJ databases">
        <title>Comparative genomics of Bacillaceae isolates and their secondary metabolite potential.</title>
        <authorList>
            <person name="Song L."/>
            <person name="Nielsen L.J."/>
            <person name="Mohite O."/>
            <person name="Xu X."/>
            <person name="Weber T."/>
            <person name="Kovacs A.T."/>
        </authorList>
    </citation>
    <scope>NUCLEOTIDE SEQUENCE</scope>
    <source>
        <strain evidence="2">D8_B_37</strain>
    </source>
</reference>
<accession>A0AAW7IIY8</accession>
<name>A0AAW7IIY8_9BACI</name>
<evidence type="ECO:0000313" key="3">
    <source>
        <dbReference type="Proteomes" id="UP001234602"/>
    </source>
</evidence>
<sequence>MSSHQETIKEPKGTKKFSWKRKHKREKATKKDGKGPFPSFFHIYFTIFFEVHKKIAIKTNPITNGVKVTMVKI</sequence>
<feature type="compositionally biased region" description="Basic and acidic residues" evidence="1">
    <location>
        <begin position="1"/>
        <end position="13"/>
    </location>
</feature>
<evidence type="ECO:0000256" key="1">
    <source>
        <dbReference type="SAM" id="MobiDB-lite"/>
    </source>
</evidence>
<comment type="caution">
    <text evidence="2">The sequence shown here is derived from an EMBL/GenBank/DDBJ whole genome shotgun (WGS) entry which is preliminary data.</text>
</comment>
<dbReference type="Proteomes" id="UP001234602">
    <property type="component" value="Unassembled WGS sequence"/>
</dbReference>
<dbReference type="AlphaFoldDB" id="A0AAW7IIY8"/>
<dbReference type="RefSeq" id="WP_289320663.1">
    <property type="nucleotide sequence ID" value="NZ_JAUCEY010000008.1"/>
</dbReference>
<protein>
    <submittedName>
        <fullName evidence="2">Uncharacterized protein</fullName>
    </submittedName>
</protein>
<proteinExistence type="predicted"/>
<organism evidence="2 3">
    <name type="scientific">Peribacillus simplex</name>
    <dbReference type="NCBI Taxonomy" id="1478"/>
    <lineage>
        <taxon>Bacteria</taxon>
        <taxon>Bacillati</taxon>
        <taxon>Bacillota</taxon>
        <taxon>Bacilli</taxon>
        <taxon>Bacillales</taxon>
        <taxon>Bacillaceae</taxon>
        <taxon>Peribacillus</taxon>
    </lineage>
</organism>
<feature type="compositionally biased region" description="Basic residues" evidence="1">
    <location>
        <begin position="14"/>
        <end position="28"/>
    </location>
</feature>